<gene>
    <name evidence="10" type="ORF">L914_18954</name>
</gene>
<dbReference type="GO" id="GO:0005694">
    <property type="term" value="C:chromosome"/>
    <property type="evidence" value="ECO:0007669"/>
    <property type="project" value="UniProtKB-SubCell"/>
</dbReference>
<keyword evidence="3" id="KW-0158">Chromosome</keyword>
<name>W2MBY9_PHYNI</name>
<dbReference type="GO" id="GO:0008168">
    <property type="term" value="F:methyltransferase activity"/>
    <property type="evidence" value="ECO:0007669"/>
    <property type="project" value="UniProtKB-KW"/>
</dbReference>
<accession>W2MBY9</accession>
<feature type="region of interest" description="Disordered" evidence="8">
    <location>
        <begin position="154"/>
        <end position="199"/>
    </location>
</feature>
<dbReference type="GO" id="GO:0032259">
    <property type="term" value="P:methylation"/>
    <property type="evidence" value="ECO:0007669"/>
    <property type="project" value="UniProtKB-KW"/>
</dbReference>
<evidence type="ECO:0000256" key="8">
    <source>
        <dbReference type="SAM" id="MobiDB-lite"/>
    </source>
</evidence>
<evidence type="ECO:0000256" key="3">
    <source>
        <dbReference type="ARBA" id="ARBA00022454"/>
    </source>
</evidence>
<evidence type="ECO:0000256" key="4">
    <source>
        <dbReference type="ARBA" id="ARBA00022603"/>
    </source>
</evidence>
<evidence type="ECO:0000256" key="5">
    <source>
        <dbReference type="ARBA" id="ARBA00022679"/>
    </source>
</evidence>
<dbReference type="GO" id="GO:0005634">
    <property type="term" value="C:nucleus"/>
    <property type="evidence" value="ECO:0007669"/>
    <property type="project" value="UniProtKB-SubCell"/>
</dbReference>
<protein>
    <recommendedName>
        <fullName evidence="9">SET domain-containing protein</fullName>
    </recommendedName>
</protein>
<feature type="domain" description="SET" evidence="9">
    <location>
        <begin position="464"/>
        <end position="586"/>
    </location>
</feature>
<dbReference type="InterPro" id="IPR050777">
    <property type="entry name" value="SET2_Histone-Lys_MeTrsfase"/>
</dbReference>
<organism evidence="10">
    <name type="scientific">Phytophthora nicotianae</name>
    <name type="common">Potato buckeye rot agent</name>
    <name type="synonym">Phytophthora parasitica</name>
    <dbReference type="NCBI Taxonomy" id="4792"/>
    <lineage>
        <taxon>Eukaryota</taxon>
        <taxon>Sar</taxon>
        <taxon>Stramenopiles</taxon>
        <taxon>Oomycota</taxon>
        <taxon>Peronosporomycetes</taxon>
        <taxon>Peronosporales</taxon>
        <taxon>Peronosporaceae</taxon>
        <taxon>Phytophthora</taxon>
    </lineage>
</organism>
<dbReference type="InterPro" id="IPR001214">
    <property type="entry name" value="SET_dom"/>
</dbReference>
<dbReference type="AlphaFoldDB" id="W2MBY9"/>
<feature type="compositionally biased region" description="Basic and acidic residues" evidence="8">
    <location>
        <begin position="169"/>
        <end position="180"/>
    </location>
</feature>
<keyword evidence="7" id="KW-0539">Nucleus</keyword>
<proteinExistence type="predicted"/>
<keyword evidence="5" id="KW-0808">Transferase</keyword>
<reference evidence="10" key="1">
    <citation type="submission" date="2013-11" db="EMBL/GenBank/DDBJ databases">
        <title>The Genome Sequence of Phytophthora parasitica IAC_01/95.</title>
        <authorList>
            <consortium name="The Broad Institute Genomics Platform"/>
            <person name="Russ C."/>
            <person name="Tyler B."/>
            <person name="Panabieres F."/>
            <person name="Shan W."/>
            <person name="Tripathy S."/>
            <person name="Grunwald N."/>
            <person name="Machado M."/>
            <person name="Johnson C.S."/>
            <person name="Arredondo F."/>
            <person name="Hong C."/>
            <person name="Coffey M."/>
            <person name="Young S.K."/>
            <person name="Zeng Q."/>
            <person name="Gargeya S."/>
            <person name="Fitzgerald M."/>
            <person name="Abouelleil A."/>
            <person name="Alvarado L."/>
            <person name="Chapman S.B."/>
            <person name="Gainer-Dewar J."/>
            <person name="Goldberg J."/>
            <person name="Griggs A."/>
            <person name="Gujja S."/>
            <person name="Hansen M."/>
            <person name="Howarth C."/>
            <person name="Imamovic A."/>
            <person name="Ireland A."/>
            <person name="Larimer J."/>
            <person name="McCowan C."/>
            <person name="Murphy C."/>
            <person name="Pearson M."/>
            <person name="Poon T.W."/>
            <person name="Priest M."/>
            <person name="Roberts A."/>
            <person name="Saif S."/>
            <person name="Shea T."/>
            <person name="Sykes S."/>
            <person name="Wortman J."/>
            <person name="Nusbaum C."/>
            <person name="Birren B."/>
        </authorList>
    </citation>
    <scope>NUCLEOTIDE SEQUENCE [LARGE SCALE GENOMIC DNA]</scope>
    <source>
        <strain evidence="10">IAC_01/95</strain>
    </source>
</reference>
<evidence type="ECO:0000259" key="9">
    <source>
        <dbReference type="PROSITE" id="PS50280"/>
    </source>
</evidence>
<dbReference type="SMART" id="SM00317">
    <property type="entry name" value="SET"/>
    <property type="match status" value="1"/>
</dbReference>
<evidence type="ECO:0000256" key="6">
    <source>
        <dbReference type="ARBA" id="ARBA00022691"/>
    </source>
</evidence>
<evidence type="ECO:0000256" key="7">
    <source>
        <dbReference type="ARBA" id="ARBA00023242"/>
    </source>
</evidence>
<feature type="compositionally biased region" description="Basic residues" evidence="8">
    <location>
        <begin position="310"/>
        <end position="321"/>
    </location>
</feature>
<dbReference type="VEuPathDB" id="FungiDB:PPTG_17276"/>
<dbReference type="SUPFAM" id="SSF82199">
    <property type="entry name" value="SET domain"/>
    <property type="match status" value="1"/>
</dbReference>
<feature type="non-terminal residue" evidence="10">
    <location>
        <position position="1"/>
    </location>
</feature>
<evidence type="ECO:0000256" key="1">
    <source>
        <dbReference type="ARBA" id="ARBA00004123"/>
    </source>
</evidence>
<dbReference type="PROSITE" id="PS50280">
    <property type="entry name" value="SET"/>
    <property type="match status" value="1"/>
</dbReference>
<dbReference type="InterPro" id="IPR046341">
    <property type="entry name" value="SET_dom_sf"/>
</dbReference>
<dbReference type="Pfam" id="PF00856">
    <property type="entry name" value="SET"/>
    <property type="match status" value="1"/>
</dbReference>
<dbReference type="EMBL" id="KI695920">
    <property type="protein sequence ID" value="ETM33852.1"/>
    <property type="molecule type" value="Genomic_DNA"/>
</dbReference>
<keyword evidence="6" id="KW-0949">S-adenosyl-L-methionine</keyword>
<comment type="subcellular location">
    <subcellularLocation>
        <location evidence="2">Chromosome</location>
    </subcellularLocation>
    <subcellularLocation>
        <location evidence="1">Nucleus</location>
    </subcellularLocation>
</comment>
<sequence length="610" mass="68071">IVGHFIRESPPQPRLAVLVRGLEVAVCRWWALAPLSSPPETLRPGDILEYFSQGFVCGDRRGLRVGVVLQISSALGNPFPVSLDTEEPLPLTNMVRRRFDIAGTALLLDSVRWRKLRSFQLVPGVYKAPKGAARLCDALKAHLDEAFASIGAVLPSESDETSSRPPNRFVRDPPRDDPAPRHSRPSRTPIFGIEPSPCSSETTGALTANILPEGFRKTTLQMPVEAIVDLVGDDMEQDVDGDGKEDEKSTQTNIVDALASPPWSRNKLRRMPSNYEPITDLEAPDDEPEVSDTDVLAAGDFMETVPTRWERHKRRHQRKQKAGQWREGRSRKRRHLKLCGVTRSGMRLYNAHSTKARSAKAILRIRGLRTRLRELRLRRPTYVEPSTTGYFLPKEVPWPSDVLKTNECLNTEGVQFADVGDFGRCSCAGDCYLDTCANADGALYCTPESCNLAGKCSNAPRTLDTLKLFDTGRVGLGVYTTTDLSVGDVIGEYTRVLSAFDPIDVGVPGQRMKNNTGYTMLLNTKSRRKKYVYVEALKCGSTMRFISHSCTPNAAFVEAQHRSNVKVLVRMVENVYAGTQITVDYGKQTWFRCACEQCWTRKDEDEDESS</sequence>
<dbReference type="Proteomes" id="UP000054532">
    <property type="component" value="Unassembled WGS sequence"/>
</dbReference>
<keyword evidence="4" id="KW-0489">Methyltransferase</keyword>
<evidence type="ECO:0000313" key="10">
    <source>
        <dbReference type="EMBL" id="ETM33852.1"/>
    </source>
</evidence>
<dbReference type="Gene3D" id="2.170.270.10">
    <property type="entry name" value="SET domain"/>
    <property type="match status" value="1"/>
</dbReference>
<dbReference type="PANTHER" id="PTHR22884">
    <property type="entry name" value="SET DOMAIN PROTEINS"/>
    <property type="match status" value="1"/>
</dbReference>
<evidence type="ECO:0000256" key="2">
    <source>
        <dbReference type="ARBA" id="ARBA00004286"/>
    </source>
</evidence>
<feature type="region of interest" description="Disordered" evidence="8">
    <location>
        <begin position="310"/>
        <end position="331"/>
    </location>
</feature>